<gene>
    <name evidence="1" type="ordered locus">MHF_0498</name>
</gene>
<dbReference type="Proteomes" id="UP000007952">
    <property type="component" value="Chromosome"/>
</dbReference>
<dbReference type="EMBL" id="CP002808">
    <property type="protein sequence ID" value="AEG72770.1"/>
    <property type="molecule type" value="Genomic_DNA"/>
</dbReference>
<accession>F6FHN1</accession>
<dbReference type="AlphaFoldDB" id="F6FHN1"/>
<sequence>MNLPSKVALGAVSLAGAAGGGALVKRYAFPSDTPKVALISERLKAEGYVPLDESGDWTATHNKYKETSFNYPRFSLKSQELKELKDECRKVLNSQSNDGDYKKARKWCVKPMSVKELIESKKLTLLDIKDSGSDNQSEYQSLVDEYKKTGKGDKAISELTLSDENNNWSLLRAQCKALSEKDFWNTDYDSSVYKVEVWCVREALSRI</sequence>
<reference key="2">
    <citation type="submission" date="2011-05" db="EMBL/GenBank/DDBJ databases">
        <title>The Genome of Mycoplasma haemofelis Strain Ohio2, a pathogenic hemoplasma of the cat.</title>
        <authorList>
            <person name="Santos A.P."/>
            <person name="Guimaraes A.M.S."/>
            <person name="SanMiguel P.J."/>
            <person name="Martin S.W."/>
            <person name="Messick J.B."/>
        </authorList>
    </citation>
    <scope>NUCLEOTIDE SEQUENCE</scope>
    <source>
        <strain>Ohio2</strain>
    </source>
</reference>
<evidence type="ECO:0000313" key="2">
    <source>
        <dbReference type="Proteomes" id="UP000007952"/>
    </source>
</evidence>
<dbReference type="HOGENOM" id="CLU_098620_3_0_14"/>
<dbReference type="STRING" id="859194.MHF_0498"/>
<dbReference type="KEGG" id="mhf:MHF_0498"/>
<organism evidence="1 2">
    <name type="scientific">Mycoplasma haemofelis (strain Ohio2)</name>
    <dbReference type="NCBI Taxonomy" id="859194"/>
    <lineage>
        <taxon>Bacteria</taxon>
        <taxon>Bacillati</taxon>
        <taxon>Mycoplasmatota</taxon>
        <taxon>Mollicutes</taxon>
        <taxon>Mycoplasmataceae</taxon>
        <taxon>Mycoplasma</taxon>
    </lineage>
</organism>
<proteinExistence type="predicted"/>
<evidence type="ECO:0000313" key="1">
    <source>
        <dbReference type="EMBL" id="AEG72770.1"/>
    </source>
</evidence>
<reference evidence="1 2" key="1">
    <citation type="journal article" date="2011" name="J. Bacteriol.">
        <title>Complete genome sequences of two hemotropic Mycoplasmas, Mycoplasma haemofelis strain Ohio2 and Mycoplasma suis strain Illinois.</title>
        <authorList>
            <person name="Messick J.B."/>
            <person name="Santos A.P."/>
            <person name="Guimaraes A.M."/>
        </authorList>
    </citation>
    <scope>NUCLEOTIDE SEQUENCE [LARGE SCALE GENOMIC DNA]</scope>
    <source>
        <strain evidence="1 2">Ohio2</strain>
    </source>
</reference>
<name>F6FHN1_MYCHI</name>
<protein>
    <submittedName>
        <fullName evidence="1">Uncharacterized protein</fullName>
    </submittedName>
</protein>
<dbReference type="BioCyc" id="MHAE859194:G1GR7-487-MONOMER"/>